<sequence>MSSELTPKPLSRSAQSELANWFVDSVIAPLERADPETFELVMETVAQSVSRIID</sequence>
<keyword evidence="2" id="KW-1185">Reference proteome</keyword>
<gene>
    <name evidence="1" type="ORF">K6K41_06840</name>
</gene>
<name>A0A9E6RAL6_9HYPH</name>
<proteinExistence type="predicted"/>
<dbReference type="Proteomes" id="UP000825701">
    <property type="component" value="Chromosome"/>
</dbReference>
<dbReference type="AlphaFoldDB" id="A0A9E6RAL6"/>
<reference evidence="1" key="1">
    <citation type="submission" date="2021-08" db="EMBL/GenBank/DDBJ databases">
        <authorList>
            <person name="Zhang H."/>
            <person name="Xu M."/>
            <person name="Yu Z."/>
            <person name="Yang L."/>
            <person name="Cai Y."/>
        </authorList>
    </citation>
    <scope>NUCLEOTIDE SEQUENCE</scope>
    <source>
        <strain evidence="1">CHL1</strain>
    </source>
</reference>
<protein>
    <submittedName>
        <fullName evidence="1">Uncharacterized protein</fullName>
    </submittedName>
</protein>
<evidence type="ECO:0000313" key="2">
    <source>
        <dbReference type="Proteomes" id="UP000825701"/>
    </source>
</evidence>
<evidence type="ECO:0000313" key="1">
    <source>
        <dbReference type="EMBL" id="QZO01241.1"/>
    </source>
</evidence>
<organism evidence="1 2">
    <name type="scientific">Chenggangzhangella methanolivorans</name>
    <dbReference type="NCBI Taxonomy" id="1437009"/>
    <lineage>
        <taxon>Bacteria</taxon>
        <taxon>Pseudomonadati</taxon>
        <taxon>Pseudomonadota</taxon>
        <taxon>Alphaproteobacteria</taxon>
        <taxon>Hyphomicrobiales</taxon>
        <taxon>Methylopilaceae</taxon>
        <taxon>Chenggangzhangella</taxon>
    </lineage>
</organism>
<dbReference type="KEGG" id="cmet:K6K41_06840"/>
<dbReference type="EMBL" id="CP081869">
    <property type="protein sequence ID" value="QZO01241.1"/>
    <property type="molecule type" value="Genomic_DNA"/>
</dbReference>
<accession>A0A9E6RAL6</accession>
<dbReference type="RefSeq" id="WP_261404478.1">
    <property type="nucleotide sequence ID" value="NZ_CP081869.1"/>
</dbReference>